<dbReference type="PROSITE" id="PS00211">
    <property type="entry name" value="ABC_TRANSPORTER_1"/>
    <property type="match status" value="1"/>
</dbReference>
<evidence type="ECO:0000256" key="6">
    <source>
        <dbReference type="ARBA" id="ARBA00022840"/>
    </source>
</evidence>
<dbReference type="NCBIfam" id="NF008409">
    <property type="entry name" value="PRK11231.1"/>
    <property type="match status" value="1"/>
</dbReference>
<dbReference type="GO" id="GO:0005524">
    <property type="term" value="F:ATP binding"/>
    <property type="evidence" value="ECO:0007669"/>
    <property type="project" value="UniProtKB-KW"/>
</dbReference>
<evidence type="ECO:0000313" key="12">
    <source>
        <dbReference type="Proteomes" id="UP000663069"/>
    </source>
</evidence>
<dbReference type="PANTHER" id="PTHR42771:SF12">
    <property type="entry name" value="FE(3+) DICITRATE TRANSPORT ATP-BINDING PROTEIN FECE-RELATED"/>
    <property type="match status" value="1"/>
</dbReference>
<dbReference type="SMART" id="SM00382">
    <property type="entry name" value="AAA"/>
    <property type="match status" value="1"/>
</dbReference>
<organism evidence="11 12">
    <name type="scientific">Rodentibacter haemolyticus</name>
    <dbReference type="NCBI Taxonomy" id="2778911"/>
    <lineage>
        <taxon>Bacteria</taxon>
        <taxon>Pseudomonadati</taxon>
        <taxon>Pseudomonadota</taxon>
        <taxon>Gammaproteobacteria</taxon>
        <taxon>Pasteurellales</taxon>
        <taxon>Pasteurellaceae</taxon>
        <taxon>Rodentibacter</taxon>
    </lineage>
</organism>
<keyword evidence="11" id="KW-0614">Plasmid</keyword>
<keyword evidence="9" id="KW-0472">Membrane</keyword>
<reference evidence="11 12" key="1">
    <citation type="submission" date="2020-10" db="EMBL/GenBank/DDBJ databases">
        <title>Genome Sequencing of Rodentibacter spp. strain DSM111151.</title>
        <authorList>
            <person name="Benga L."/>
            <person name="Lautwein T."/>
        </authorList>
    </citation>
    <scope>NUCLEOTIDE SEQUENCE [LARGE SCALE GENOMIC DNA]</scope>
    <source>
        <strain evidence="11 12">DSM 111151</strain>
    </source>
</reference>
<evidence type="ECO:0000256" key="3">
    <source>
        <dbReference type="ARBA" id="ARBA00022475"/>
    </source>
</evidence>
<dbReference type="InterPro" id="IPR017871">
    <property type="entry name" value="ABC_transporter-like_CS"/>
</dbReference>
<dbReference type="Pfam" id="PF00005">
    <property type="entry name" value="ABC_tran"/>
    <property type="match status" value="1"/>
</dbReference>
<sequence>MTIEIKNLQLSYQDTPIVHHLSLCFPPNKVIGLLGPNGCGKSTTLKAIARLLKPKQGTITYQGKDIWQKTPKEYAKHLAFLPQQHLVPEGISVRELVSYGRSPYVNLWGKLSAKDEELVNRAMLQTHTIELSDKLVADLSGGQQQRVFLAMTLAQDTDIVLLDEPTTYLDLNRQADLMAMMRQMQQDGKTIITVLHDLNQASRYCDYLIIFKEGNLIAQGAPEEVMTKALLKNVFDLEVEIHRDPVSNTPMFILK</sequence>
<keyword evidence="8" id="KW-0406">Ion transport</keyword>
<evidence type="ECO:0000256" key="8">
    <source>
        <dbReference type="ARBA" id="ARBA00023065"/>
    </source>
</evidence>
<dbReference type="Gene3D" id="3.40.50.300">
    <property type="entry name" value="P-loop containing nucleotide triphosphate hydrolases"/>
    <property type="match status" value="1"/>
</dbReference>
<evidence type="ECO:0000256" key="1">
    <source>
        <dbReference type="ARBA" id="ARBA00004202"/>
    </source>
</evidence>
<dbReference type="Proteomes" id="UP000663069">
    <property type="component" value="Chromosome"/>
</dbReference>
<name>A0ABX6UZA0_9PAST</name>
<dbReference type="EMBL" id="CP063056">
    <property type="protein sequence ID" value="QPB42794.1"/>
    <property type="molecule type" value="Genomic_DNA"/>
</dbReference>
<dbReference type="SUPFAM" id="SSF52540">
    <property type="entry name" value="P-loop containing nucleoside triphosphate hydrolases"/>
    <property type="match status" value="1"/>
</dbReference>
<dbReference type="PANTHER" id="PTHR42771">
    <property type="entry name" value="IRON(3+)-HYDROXAMATE IMPORT ATP-BINDING PROTEIN FHUC"/>
    <property type="match status" value="1"/>
</dbReference>
<evidence type="ECO:0000313" key="11">
    <source>
        <dbReference type="EMBL" id="QPB42794.1"/>
    </source>
</evidence>
<evidence type="ECO:0000256" key="9">
    <source>
        <dbReference type="ARBA" id="ARBA00023136"/>
    </source>
</evidence>
<evidence type="ECO:0000259" key="10">
    <source>
        <dbReference type="PROSITE" id="PS50893"/>
    </source>
</evidence>
<keyword evidence="3" id="KW-1003">Cell membrane</keyword>
<dbReference type="InterPro" id="IPR003439">
    <property type="entry name" value="ABC_transporter-like_ATP-bd"/>
</dbReference>
<dbReference type="CDD" id="cd03214">
    <property type="entry name" value="ABC_Iron-Siderophores_B12_Hemin"/>
    <property type="match status" value="1"/>
</dbReference>
<keyword evidence="2" id="KW-0813">Transport</keyword>
<evidence type="ECO:0000256" key="4">
    <source>
        <dbReference type="ARBA" id="ARBA00022496"/>
    </source>
</evidence>
<keyword evidence="5" id="KW-0547">Nucleotide-binding</keyword>
<evidence type="ECO:0000256" key="5">
    <source>
        <dbReference type="ARBA" id="ARBA00022741"/>
    </source>
</evidence>
<dbReference type="InterPro" id="IPR027417">
    <property type="entry name" value="P-loop_NTPase"/>
</dbReference>
<feature type="domain" description="ABC transporter" evidence="10">
    <location>
        <begin position="3"/>
        <end position="238"/>
    </location>
</feature>
<evidence type="ECO:0000256" key="2">
    <source>
        <dbReference type="ARBA" id="ARBA00022448"/>
    </source>
</evidence>
<protein>
    <submittedName>
        <fullName evidence="11">Fe(3+) dicitrate ABC transporter ATP-binding protein FecE</fullName>
    </submittedName>
</protein>
<comment type="subcellular location">
    <subcellularLocation>
        <location evidence="1">Cell membrane</location>
        <topology evidence="1">Peripheral membrane protein</topology>
    </subcellularLocation>
</comment>
<dbReference type="InterPro" id="IPR051535">
    <property type="entry name" value="Siderophore_ABC-ATPase"/>
</dbReference>
<dbReference type="PROSITE" id="PS50893">
    <property type="entry name" value="ABC_TRANSPORTER_2"/>
    <property type="match status" value="1"/>
</dbReference>
<keyword evidence="6 11" id="KW-0067">ATP-binding</keyword>
<proteinExistence type="predicted"/>
<keyword evidence="4" id="KW-0410">Iron transport</keyword>
<keyword evidence="7" id="KW-0408">Iron</keyword>
<accession>A0ABX6UZA0</accession>
<dbReference type="InterPro" id="IPR003593">
    <property type="entry name" value="AAA+_ATPase"/>
</dbReference>
<evidence type="ECO:0000256" key="7">
    <source>
        <dbReference type="ARBA" id="ARBA00023004"/>
    </source>
</evidence>
<gene>
    <name evidence="11" type="primary">fecE</name>
    <name evidence="11" type="ORF">IHV77_01310</name>
</gene>
<keyword evidence="12" id="KW-1185">Reference proteome</keyword>
<dbReference type="RefSeq" id="WP_194812372.1">
    <property type="nucleotide sequence ID" value="NZ_CP063056.1"/>
</dbReference>